<sequence length="424" mass="47422">MHRVKDACGLSDVAHIESLQEKSQCALEEYCRSQYVSLSAVIDRTFGSLVTTSSLMFRIILQVIEQLFFVRLAGVSESGSDSATVEGNEPTGSDVNSFDSTLAALAAAGGGDHTASDPRKMLRSQATDLPTILMARGSASHVAGLHLIDEIDRRAGDSDSANGQQQLRQQDDTNVSVVDEDAVRMFTKVYSMSDCLFILFLTLTFAGFSGLEKSTFPYLVDAKDAEQVPLLDLGKMINENVYSKIFVRKREEHKLLVNHLRSIEDYGKRYKLMKIGIDEIIRIIREEGGKLRGNKITAESEFPKQQELINALAQFLENSCLFGELVLHFPDMSYRILKSVSDWRTLMTDALNYTKTFVQILDEKSIELLNLLNQEINEDQRTPEYVNPYREGTQPVDSETTKSKKKIKTKPKKGPSLSPAKTEL</sequence>
<dbReference type="InterPro" id="IPR035500">
    <property type="entry name" value="NHR-like_dom_sf"/>
</dbReference>
<name>A0A182P050_9DIPT</name>
<feature type="region of interest" description="Disordered" evidence="4">
    <location>
        <begin position="381"/>
        <end position="424"/>
    </location>
</feature>
<reference evidence="6" key="1">
    <citation type="submission" date="2013-03" db="EMBL/GenBank/DDBJ databases">
        <title>The Genome Sequence of Anopheles epiroticus epiroticus2.</title>
        <authorList>
            <consortium name="The Broad Institute Genomics Platform"/>
            <person name="Neafsey D.E."/>
            <person name="Howell P."/>
            <person name="Walker B."/>
            <person name="Young S.K."/>
            <person name="Zeng Q."/>
            <person name="Gargeya S."/>
            <person name="Fitzgerald M."/>
            <person name="Haas B."/>
            <person name="Abouelleil A."/>
            <person name="Allen A.W."/>
            <person name="Alvarado L."/>
            <person name="Arachchi H.M."/>
            <person name="Berlin A.M."/>
            <person name="Chapman S.B."/>
            <person name="Gainer-Dewar J."/>
            <person name="Goldberg J."/>
            <person name="Griggs A."/>
            <person name="Gujja S."/>
            <person name="Hansen M."/>
            <person name="Howarth C."/>
            <person name="Imamovic A."/>
            <person name="Ireland A."/>
            <person name="Larimer J."/>
            <person name="McCowan C."/>
            <person name="Murphy C."/>
            <person name="Pearson M."/>
            <person name="Poon T.W."/>
            <person name="Priest M."/>
            <person name="Roberts A."/>
            <person name="Saif S."/>
            <person name="Shea T."/>
            <person name="Sisk P."/>
            <person name="Sykes S."/>
            <person name="Wortman J."/>
            <person name="Nusbaum C."/>
            <person name="Birren B."/>
        </authorList>
    </citation>
    <scope>NUCLEOTIDE SEQUENCE [LARGE SCALE GENOMIC DNA]</scope>
    <source>
        <strain evidence="6">Epiroticus2</strain>
    </source>
</reference>
<dbReference type="Pfam" id="PF15002">
    <property type="entry name" value="ERK-JNK_inhib"/>
    <property type="match status" value="1"/>
</dbReference>
<dbReference type="VEuPathDB" id="VectorBase:AEPI000282"/>
<keyword evidence="6" id="KW-1185">Reference proteome</keyword>
<organism evidence="5 6">
    <name type="scientific">Anopheles epiroticus</name>
    <dbReference type="NCBI Taxonomy" id="199890"/>
    <lineage>
        <taxon>Eukaryota</taxon>
        <taxon>Metazoa</taxon>
        <taxon>Ecdysozoa</taxon>
        <taxon>Arthropoda</taxon>
        <taxon>Hexapoda</taxon>
        <taxon>Insecta</taxon>
        <taxon>Pterygota</taxon>
        <taxon>Neoptera</taxon>
        <taxon>Endopterygota</taxon>
        <taxon>Diptera</taxon>
        <taxon>Nematocera</taxon>
        <taxon>Culicoidea</taxon>
        <taxon>Culicidae</taxon>
        <taxon>Anophelinae</taxon>
        <taxon>Anopheles</taxon>
    </lineage>
</organism>
<keyword evidence="1" id="KW-0805">Transcription regulation</keyword>
<dbReference type="EnsemblMetazoa" id="AEPI000282-RA">
    <property type="protein sequence ID" value="AEPI000282-PA"/>
    <property type="gene ID" value="AEPI000282"/>
</dbReference>
<evidence type="ECO:0000256" key="2">
    <source>
        <dbReference type="ARBA" id="ARBA00023163"/>
    </source>
</evidence>
<evidence type="ECO:0000313" key="5">
    <source>
        <dbReference type="EnsemblMetazoa" id="AEPI000282-PA"/>
    </source>
</evidence>
<evidence type="ECO:0000256" key="4">
    <source>
        <dbReference type="SAM" id="MobiDB-lite"/>
    </source>
</evidence>
<dbReference type="InterPro" id="IPR026321">
    <property type="entry name" value="CC134"/>
</dbReference>
<evidence type="ECO:0000256" key="1">
    <source>
        <dbReference type="ARBA" id="ARBA00023015"/>
    </source>
</evidence>
<dbReference type="STRING" id="199890.A0A182P050"/>
<dbReference type="AlphaFoldDB" id="A0A182P050"/>
<protein>
    <submittedName>
        <fullName evidence="5">Uncharacterized protein</fullName>
    </submittedName>
</protein>
<feature type="compositionally biased region" description="Basic residues" evidence="4">
    <location>
        <begin position="403"/>
        <end position="413"/>
    </location>
</feature>
<dbReference type="Proteomes" id="UP000075885">
    <property type="component" value="Unassembled WGS sequence"/>
</dbReference>
<reference evidence="5" key="2">
    <citation type="submission" date="2020-05" db="UniProtKB">
        <authorList>
            <consortium name="EnsemblMetazoa"/>
        </authorList>
    </citation>
    <scope>IDENTIFICATION</scope>
    <source>
        <strain evidence="5">Epiroticus2</strain>
    </source>
</reference>
<dbReference type="PANTHER" id="PTHR14735">
    <property type="entry name" value="COILED-COIL DOMAIN-CONTAINING PROTEIN 134"/>
    <property type="match status" value="1"/>
</dbReference>
<dbReference type="SUPFAM" id="SSF48508">
    <property type="entry name" value="Nuclear receptor ligand-binding domain"/>
    <property type="match status" value="1"/>
</dbReference>
<keyword evidence="2" id="KW-0804">Transcription</keyword>
<evidence type="ECO:0000256" key="3">
    <source>
        <dbReference type="ARBA" id="ARBA00023170"/>
    </source>
</evidence>
<dbReference type="Gene3D" id="1.10.565.10">
    <property type="entry name" value="Retinoid X Receptor"/>
    <property type="match status" value="1"/>
</dbReference>
<evidence type="ECO:0000313" key="6">
    <source>
        <dbReference type="Proteomes" id="UP000075885"/>
    </source>
</evidence>
<accession>A0A182P050</accession>
<keyword evidence="3" id="KW-0675">Receptor</keyword>
<proteinExistence type="predicted"/>
<dbReference type="PANTHER" id="PTHR14735:SF1">
    <property type="entry name" value="COILED-COIL DOMAIN-CONTAINING PROTEIN 134"/>
    <property type="match status" value="1"/>
</dbReference>